<evidence type="ECO:0000256" key="6">
    <source>
        <dbReference type="SAM" id="MobiDB-lite"/>
    </source>
</evidence>
<dbReference type="Pfam" id="PF01545">
    <property type="entry name" value="Cation_efflux"/>
    <property type="match status" value="1"/>
</dbReference>
<keyword evidence="5" id="KW-0472">Membrane</keyword>
<dbReference type="InterPro" id="IPR058533">
    <property type="entry name" value="Cation_efflux_TM"/>
</dbReference>
<sequence length="488" mass="51946">MSLLVLRTHAHRQTTLRLAHRTVFHSLAPTPASMASAVSSSLRQRNPTSSTSSSRDLHLHSHGSGDHMHSHGHSHGHGHGGHSHGIEETQQLSSAFASLRNPSQLDPGSRITLVGLVANVGLTALKGVAGYVLASSALLADAAHSGSDLIADVVTLASYRIGRWEPSARYPYGYGKFESLGSLVVSFLLFATAAGIGLHSYHHLLLSLATIPSIPPELLASLDFLPHGHVHGPEASHSDTPSTDGIVDARAMYFAAASIVIKEWLYRATLKVARQQHSNVLLANAYHHRSDSLGSLVALIAIGAARVGYPMLDPLGGLVVSGMIAKQGWDVGKEALGGLVDQVTDEKVQPSVYEAIRGLSAHSGSIEAWKDERVKKGGILPSTTSSTSDEILHPTPSSPSSSSEEPGTLPILSIPSIRLFASGPSLLIDIELVLPSSLSLREANQIERAVGRRVREVVGEERVREVVVRLKAEEEERAEGEEGGKKEE</sequence>
<dbReference type="SUPFAM" id="SSF160240">
    <property type="entry name" value="Cation efflux protein cytoplasmic domain-like"/>
    <property type="match status" value="1"/>
</dbReference>
<evidence type="ECO:0000256" key="5">
    <source>
        <dbReference type="ARBA" id="ARBA00023136"/>
    </source>
</evidence>
<feature type="domain" description="Cation efflux protein transmembrane" evidence="7">
    <location>
        <begin position="113"/>
        <end position="339"/>
    </location>
</feature>
<feature type="compositionally biased region" description="Polar residues" evidence="6">
    <location>
        <begin position="36"/>
        <end position="54"/>
    </location>
</feature>
<dbReference type="EMBL" id="CWKI01000001">
    <property type="protein sequence ID" value="CTR04962.1"/>
    <property type="molecule type" value="Genomic_DNA"/>
</dbReference>
<dbReference type="OMA" id="MIAKQGW"/>
<dbReference type="GO" id="GO:0016020">
    <property type="term" value="C:membrane"/>
    <property type="evidence" value="ECO:0007669"/>
    <property type="project" value="UniProtKB-SubCell"/>
</dbReference>
<evidence type="ECO:0000259" key="7">
    <source>
        <dbReference type="Pfam" id="PF01545"/>
    </source>
</evidence>
<dbReference type="PANTHER" id="PTHR43840:SF15">
    <property type="entry name" value="MITOCHONDRIAL METAL TRANSPORTER 1-RELATED"/>
    <property type="match status" value="1"/>
</dbReference>
<evidence type="ECO:0000313" key="9">
    <source>
        <dbReference type="Proteomes" id="UP000199069"/>
    </source>
</evidence>
<evidence type="ECO:0000256" key="1">
    <source>
        <dbReference type="ARBA" id="ARBA00004141"/>
    </source>
</evidence>
<dbReference type="STRING" id="5286.A0A0K3C8L3"/>
<dbReference type="AlphaFoldDB" id="A0A0K3C8L3"/>
<accession>A0A0K3C8L3</accession>
<feature type="compositionally biased region" description="Basic residues" evidence="6">
    <location>
        <begin position="70"/>
        <end position="82"/>
    </location>
</feature>
<dbReference type="InterPro" id="IPR027469">
    <property type="entry name" value="Cation_efflux_TMD_sf"/>
</dbReference>
<keyword evidence="3" id="KW-0812">Transmembrane</keyword>
<keyword evidence="9" id="KW-1185">Reference proteome</keyword>
<gene>
    <name evidence="8" type="primary">FGENESH: predicted gene_1.823</name>
    <name evidence="8" type="ORF">BN2166_0008230</name>
</gene>
<evidence type="ECO:0000256" key="3">
    <source>
        <dbReference type="ARBA" id="ARBA00022692"/>
    </source>
</evidence>
<evidence type="ECO:0000256" key="4">
    <source>
        <dbReference type="ARBA" id="ARBA00022989"/>
    </source>
</evidence>
<dbReference type="GO" id="GO:0098771">
    <property type="term" value="P:inorganic ion homeostasis"/>
    <property type="evidence" value="ECO:0007669"/>
    <property type="project" value="UniProtKB-ARBA"/>
</dbReference>
<name>A0A0K3C8L3_RHOTO</name>
<dbReference type="NCBIfam" id="TIGR01297">
    <property type="entry name" value="CDF"/>
    <property type="match status" value="1"/>
</dbReference>
<protein>
    <submittedName>
        <fullName evidence="8">BY PROTMAP: gi|472581997|gb|EMS19705.1| protein of cation efflux protein family, iron transporter [Rhodosporidium toruloides NP11] gi|647395046|emb|CDR36282.1| RHTO0S01e18228g1_1 [Rhodosporidium to...</fullName>
    </submittedName>
</protein>
<dbReference type="PANTHER" id="PTHR43840">
    <property type="entry name" value="MITOCHONDRIAL METAL TRANSPORTER 1-RELATED"/>
    <property type="match status" value="1"/>
</dbReference>
<dbReference type="InterPro" id="IPR002524">
    <property type="entry name" value="Cation_efflux"/>
</dbReference>
<keyword evidence="2" id="KW-0813">Transport</keyword>
<dbReference type="InterPro" id="IPR036837">
    <property type="entry name" value="Cation_efflux_CTD_sf"/>
</dbReference>
<keyword evidence="4" id="KW-1133">Transmembrane helix</keyword>
<comment type="subcellular location">
    <subcellularLocation>
        <location evidence="1">Membrane</location>
        <topology evidence="1">Multi-pass membrane protein</topology>
    </subcellularLocation>
</comment>
<proteinExistence type="predicted"/>
<evidence type="ECO:0000256" key="2">
    <source>
        <dbReference type="ARBA" id="ARBA00022448"/>
    </source>
</evidence>
<dbReference type="Gene3D" id="3.30.70.1350">
    <property type="entry name" value="Cation efflux protein, cytoplasmic domain"/>
    <property type="match status" value="1"/>
</dbReference>
<feature type="region of interest" description="Disordered" evidence="6">
    <location>
        <begin position="377"/>
        <end position="407"/>
    </location>
</feature>
<feature type="compositionally biased region" description="Basic and acidic residues" evidence="6">
    <location>
        <begin position="55"/>
        <end position="69"/>
    </location>
</feature>
<feature type="region of interest" description="Disordered" evidence="6">
    <location>
        <begin position="35"/>
        <end position="85"/>
    </location>
</feature>
<dbReference type="InterPro" id="IPR050291">
    <property type="entry name" value="CDF_Transporter"/>
</dbReference>
<organism evidence="8 9">
    <name type="scientific">Rhodotorula toruloides</name>
    <name type="common">Yeast</name>
    <name type="synonym">Rhodosporidium toruloides</name>
    <dbReference type="NCBI Taxonomy" id="5286"/>
    <lineage>
        <taxon>Eukaryota</taxon>
        <taxon>Fungi</taxon>
        <taxon>Dikarya</taxon>
        <taxon>Basidiomycota</taxon>
        <taxon>Pucciniomycotina</taxon>
        <taxon>Microbotryomycetes</taxon>
        <taxon>Sporidiobolales</taxon>
        <taxon>Sporidiobolaceae</taxon>
        <taxon>Rhodotorula</taxon>
    </lineage>
</organism>
<dbReference type="GO" id="GO:0030003">
    <property type="term" value="P:intracellular monoatomic cation homeostasis"/>
    <property type="evidence" value="ECO:0007669"/>
    <property type="project" value="UniProtKB-ARBA"/>
</dbReference>
<dbReference type="Proteomes" id="UP000199069">
    <property type="component" value="Unassembled WGS sequence"/>
</dbReference>
<dbReference type="Gene3D" id="1.20.1510.10">
    <property type="entry name" value="Cation efflux protein transmembrane domain"/>
    <property type="match status" value="1"/>
</dbReference>
<evidence type="ECO:0000313" key="8">
    <source>
        <dbReference type="EMBL" id="CTR04962.1"/>
    </source>
</evidence>
<reference evidence="8 9" key="1">
    <citation type="submission" date="2015-07" db="EMBL/GenBank/DDBJ databases">
        <authorList>
            <person name="Cajimat M.N.B."/>
            <person name="Milazzo M.L."/>
            <person name="Fulhorst C.F."/>
        </authorList>
    </citation>
    <scope>NUCLEOTIDE SEQUENCE [LARGE SCALE GENOMIC DNA]</scope>
    <source>
        <strain evidence="8">Single colony</strain>
    </source>
</reference>
<dbReference type="SUPFAM" id="SSF161111">
    <property type="entry name" value="Cation efflux protein transmembrane domain-like"/>
    <property type="match status" value="1"/>
</dbReference>
<dbReference type="GO" id="GO:0008324">
    <property type="term" value="F:monoatomic cation transmembrane transporter activity"/>
    <property type="evidence" value="ECO:0007669"/>
    <property type="project" value="InterPro"/>
</dbReference>